<proteinExistence type="predicted"/>
<evidence type="ECO:0000259" key="1">
    <source>
        <dbReference type="Pfam" id="PF00534"/>
    </source>
</evidence>
<dbReference type="Proteomes" id="UP000184231">
    <property type="component" value="Unassembled WGS sequence"/>
</dbReference>
<dbReference type="AlphaFoldDB" id="A0A1M6A3G9"/>
<dbReference type="SUPFAM" id="SSF53756">
    <property type="entry name" value="UDP-Glycosyltransferase/glycogen phosphorylase"/>
    <property type="match status" value="1"/>
</dbReference>
<dbReference type="OrthoDB" id="7560678at2"/>
<organism evidence="2 3">
    <name type="scientific">Arenibacter nanhaiticus</name>
    <dbReference type="NCBI Taxonomy" id="558155"/>
    <lineage>
        <taxon>Bacteria</taxon>
        <taxon>Pseudomonadati</taxon>
        <taxon>Bacteroidota</taxon>
        <taxon>Flavobacteriia</taxon>
        <taxon>Flavobacteriales</taxon>
        <taxon>Flavobacteriaceae</taxon>
        <taxon>Arenibacter</taxon>
    </lineage>
</organism>
<dbReference type="InterPro" id="IPR001296">
    <property type="entry name" value="Glyco_trans_1"/>
</dbReference>
<sequence>MKNLYFIFPITGPNNGVKVISNHIKRSIFNNNPISVRTINTAQAEDFSNFGKFSTKKVFHFFKLFKSLFIIEREDMVYVNVTPSGFAFYRDLIILFLCSFRTTNITAHIHANGLEKKVKIYNKFLFAKLKIIVINVDQKGKLDSLKLNTFLVPNSLPDYFENTPIRPLQEAGIKLIYLSNISKPKGIERLIKIAEVISSKKLDCILNVFGGALSETEKCTIKDLDLKYDFLNYHGPILDEREKYDNLLKNDALLFLSDENYEVYPLVYIESLMSGLPILTTKQIVSDNFSKIGVADILNENTDNFEAIITNYLEDPQQFHNRKIKSRDAYKQNYSYNNFIQQIEKIILHDKN</sequence>
<dbReference type="Gene3D" id="3.40.50.2000">
    <property type="entry name" value="Glycogen Phosphorylase B"/>
    <property type="match status" value="2"/>
</dbReference>
<dbReference type="RefSeq" id="WP_072762634.1">
    <property type="nucleotide sequence ID" value="NZ_FQYX01000001.1"/>
</dbReference>
<name>A0A1M6A3G9_9FLAO</name>
<keyword evidence="2" id="KW-0808">Transferase</keyword>
<dbReference type="EMBL" id="FQYX01000001">
    <property type="protein sequence ID" value="SHI30703.1"/>
    <property type="molecule type" value="Genomic_DNA"/>
</dbReference>
<dbReference type="Pfam" id="PF00534">
    <property type="entry name" value="Glycos_transf_1"/>
    <property type="match status" value="1"/>
</dbReference>
<accession>A0A1M6A3G9</accession>
<dbReference type="STRING" id="558155.SAMN04487911_10150"/>
<protein>
    <submittedName>
        <fullName evidence="2">Glycosyltransferase involved in cell wall bisynthesis</fullName>
    </submittedName>
</protein>
<evidence type="ECO:0000313" key="3">
    <source>
        <dbReference type="Proteomes" id="UP000184231"/>
    </source>
</evidence>
<reference evidence="2 3" key="1">
    <citation type="submission" date="2016-11" db="EMBL/GenBank/DDBJ databases">
        <authorList>
            <person name="Jaros S."/>
            <person name="Januszkiewicz K."/>
            <person name="Wedrychowicz H."/>
        </authorList>
    </citation>
    <scope>NUCLEOTIDE SEQUENCE [LARGE SCALE GENOMIC DNA]</scope>
    <source>
        <strain evidence="2 3">CGMCC 1.8863</strain>
    </source>
</reference>
<gene>
    <name evidence="2" type="ORF">SAMN04487911_10150</name>
</gene>
<feature type="domain" description="Glycosyl transferase family 1" evidence="1">
    <location>
        <begin position="167"/>
        <end position="318"/>
    </location>
</feature>
<evidence type="ECO:0000313" key="2">
    <source>
        <dbReference type="EMBL" id="SHI30703.1"/>
    </source>
</evidence>
<keyword evidence="3" id="KW-1185">Reference proteome</keyword>
<dbReference type="GO" id="GO:0016757">
    <property type="term" value="F:glycosyltransferase activity"/>
    <property type="evidence" value="ECO:0007669"/>
    <property type="project" value="InterPro"/>
</dbReference>